<evidence type="ECO:0000256" key="4">
    <source>
        <dbReference type="SAM" id="Phobius"/>
    </source>
</evidence>
<evidence type="ECO:0000256" key="3">
    <source>
        <dbReference type="ARBA" id="ARBA00023136"/>
    </source>
</evidence>
<keyword evidence="3 4" id="KW-0472">Membrane</keyword>
<dbReference type="InterPro" id="IPR011701">
    <property type="entry name" value="MFS"/>
</dbReference>
<reference evidence="5 6" key="1">
    <citation type="submission" date="2017-10" db="EMBL/GenBank/DDBJ databases">
        <title>The draft genome sequence of Lewinella nigricans NBRC 102662.</title>
        <authorList>
            <person name="Wang K."/>
        </authorList>
    </citation>
    <scope>NUCLEOTIDE SEQUENCE [LARGE SCALE GENOMIC DNA]</scope>
    <source>
        <strain evidence="5 6">NBRC 102662</strain>
    </source>
</reference>
<dbReference type="PANTHER" id="PTHR43596:SF1">
    <property type="entry name" value="ADP,ATP CARRIER PROTEIN"/>
    <property type="match status" value="1"/>
</dbReference>
<dbReference type="GO" id="GO:0022857">
    <property type="term" value="F:transmembrane transporter activity"/>
    <property type="evidence" value="ECO:0007669"/>
    <property type="project" value="InterPro"/>
</dbReference>
<dbReference type="Gene3D" id="1.20.1250.20">
    <property type="entry name" value="MFS general substrate transporter like domains"/>
    <property type="match status" value="1"/>
</dbReference>
<dbReference type="RefSeq" id="WP_099150201.1">
    <property type="nucleotide sequence ID" value="NZ_PDUD01000018.1"/>
</dbReference>
<dbReference type="SUPFAM" id="SSF103473">
    <property type="entry name" value="MFS general substrate transporter"/>
    <property type="match status" value="1"/>
</dbReference>
<feature type="transmembrane region" description="Helical" evidence="4">
    <location>
        <begin position="128"/>
        <end position="151"/>
    </location>
</feature>
<dbReference type="Pfam" id="PF07690">
    <property type="entry name" value="MFS_1"/>
    <property type="match status" value="1"/>
</dbReference>
<feature type="transmembrane region" description="Helical" evidence="4">
    <location>
        <begin position="252"/>
        <end position="271"/>
    </location>
</feature>
<name>A0A2D0NCK6_FLAN2</name>
<dbReference type="OrthoDB" id="199378at2"/>
<feature type="transmembrane region" description="Helical" evidence="4">
    <location>
        <begin position="69"/>
        <end position="86"/>
    </location>
</feature>
<sequence>MPKTVRYAIAGFFLLNTANFLLRPIRDGIGIQLGASLLPYLFLCTLVLMLALAIQFGRRTALRSWLARFYGLFCIWLGVFLFAEIRSLNGPALNACFFVSISVFNLFSISLLWSELVSRFEAEDAGQLFGKIATGLAVGAIVGSTVSSLLVNHIGREGMIGLAIPAILISFWIQRHLILQKDVDQQIEKQNYAGGRLAAFKELFRIVRQSPLLRASAIQIFLYGMINTFFYFEQLELVIASSLQPLEQVRLLANIALIIHVASFLLQWFGFQHLVRRFSKKQLLVVIPMTVGIFLFFQFLSPVFWILVMGMTLHKVGSYALVRPLREVLHTQLKPRAKYGAKNLVDTVFSRSGDVAGSWIYDLVFVGLSHPISAALISIPISGWWVWNSWYLAKISEPKLKDHEASIPK</sequence>
<keyword evidence="2 4" id="KW-1133">Transmembrane helix</keyword>
<gene>
    <name evidence="5" type="ORF">CRP01_11585</name>
</gene>
<evidence type="ECO:0000313" key="6">
    <source>
        <dbReference type="Proteomes" id="UP000223913"/>
    </source>
</evidence>
<dbReference type="Proteomes" id="UP000223913">
    <property type="component" value="Unassembled WGS sequence"/>
</dbReference>
<feature type="transmembrane region" description="Helical" evidence="4">
    <location>
        <begin position="37"/>
        <end position="57"/>
    </location>
</feature>
<dbReference type="EMBL" id="PDUD01000018">
    <property type="protein sequence ID" value="PHN06217.1"/>
    <property type="molecule type" value="Genomic_DNA"/>
</dbReference>
<dbReference type="InterPro" id="IPR036259">
    <property type="entry name" value="MFS_trans_sf"/>
</dbReference>
<feature type="transmembrane region" description="Helical" evidence="4">
    <location>
        <begin position="92"/>
        <end position="116"/>
    </location>
</feature>
<dbReference type="AlphaFoldDB" id="A0A2D0NCK6"/>
<feature type="transmembrane region" description="Helical" evidence="4">
    <location>
        <begin position="359"/>
        <end position="387"/>
    </location>
</feature>
<dbReference type="PANTHER" id="PTHR43596">
    <property type="entry name" value="ADP,ATP CARRIER PROTEIN"/>
    <property type="match status" value="1"/>
</dbReference>
<organism evidence="5 6">
    <name type="scientific">Flavilitoribacter nigricans (strain ATCC 23147 / DSM 23189 / NBRC 102662 / NCIMB 1420 / SS-2)</name>
    <name type="common">Lewinella nigricans</name>
    <dbReference type="NCBI Taxonomy" id="1122177"/>
    <lineage>
        <taxon>Bacteria</taxon>
        <taxon>Pseudomonadati</taxon>
        <taxon>Bacteroidota</taxon>
        <taxon>Saprospiria</taxon>
        <taxon>Saprospirales</taxon>
        <taxon>Lewinellaceae</taxon>
        <taxon>Flavilitoribacter</taxon>
    </lineage>
</organism>
<proteinExistence type="predicted"/>
<accession>A0A2D0NCK6</accession>
<evidence type="ECO:0008006" key="7">
    <source>
        <dbReference type="Google" id="ProtNLM"/>
    </source>
</evidence>
<comment type="caution">
    <text evidence="5">The sequence shown here is derived from an EMBL/GenBank/DDBJ whole genome shotgun (WGS) entry which is preliminary data.</text>
</comment>
<evidence type="ECO:0000313" key="5">
    <source>
        <dbReference type="EMBL" id="PHN06217.1"/>
    </source>
</evidence>
<keyword evidence="6" id="KW-1185">Reference proteome</keyword>
<evidence type="ECO:0000256" key="1">
    <source>
        <dbReference type="ARBA" id="ARBA00022692"/>
    </source>
</evidence>
<feature type="transmembrane region" description="Helical" evidence="4">
    <location>
        <begin position="7"/>
        <end position="25"/>
    </location>
</feature>
<evidence type="ECO:0000256" key="2">
    <source>
        <dbReference type="ARBA" id="ARBA00022989"/>
    </source>
</evidence>
<protein>
    <recommendedName>
        <fullName evidence="7">MFS transporter</fullName>
    </recommendedName>
</protein>
<keyword evidence="1 4" id="KW-0812">Transmembrane</keyword>
<feature type="transmembrane region" description="Helical" evidence="4">
    <location>
        <begin position="212"/>
        <end position="232"/>
    </location>
</feature>
<feature type="transmembrane region" description="Helical" evidence="4">
    <location>
        <begin position="283"/>
        <end position="308"/>
    </location>
</feature>